<evidence type="ECO:0000313" key="6">
    <source>
        <dbReference type="EMBL" id="MPA35287.1"/>
    </source>
</evidence>
<evidence type="ECO:0000256" key="3">
    <source>
        <dbReference type="ARBA" id="ARBA00022989"/>
    </source>
</evidence>
<protein>
    <submittedName>
        <fullName evidence="6">Putative Tetraspanin family protein isoform 1</fullName>
    </submittedName>
</protein>
<comment type="subcellular location">
    <subcellularLocation>
        <location evidence="1">Membrane</location>
        <topology evidence="1">Multi-pass membrane protein</topology>
    </subcellularLocation>
</comment>
<dbReference type="GO" id="GO:0016020">
    <property type="term" value="C:membrane"/>
    <property type="evidence" value="ECO:0007669"/>
    <property type="project" value="UniProtKB-SubCell"/>
</dbReference>
<gene>
    <name evidence="6" type="ORF">Din_004728</name>
</gene>
<feature type="transmembrane region" description="Helical" evidence="5">
    <location>
        <begin position="12"/>
        <end position="36"/>
    </location>
</feature>
<dbReference type="AlphaFoldDB" id="A0A5B6YU76"/>
<keyword evidence="4 5" id="KW-0472">Membrane</keyword>
<proteinExistence type="predicted"/>
<sequence>MVRVAKRCHQSSLKLVNLTIGMLGIATILYSVWMIRVWQRDMEDSSIDDYNSTFPWFIHAFLGIGVTLCAITCLGHIAADTANAYCLSCYMVVIFMLLLLETATIADVFLNSDWEKDLPEDPTGRFDDFKDFVKSNFDICKWIGLLIILAQGFSILLATVLKTLAPDHETNYDSDDNYAPSRPGLPLLNPHAQPLPFGDPHFAFKDEAWKTNK</sequence>
<dbReference type="InterPro" id="IPR018499">
    <property type="entry name" value="Tetraspanin/Peripherin"/>
</dbReference>
<evidence type="ECO:0000256" key="1">
    <source>
        <dbReference type="ARBA" id="ARBA00004141"/>
    </source>
</evidence>
<reference evidence="6" key="1">
    <citation type="submission" date="2019-08" db="EMBL/GenBank/DDBJ databases">
        <title>Reference gene set and small RNA set construction with multiple tissues from Davidia involucrata Baill.</title>
        <authorList>
            <person name="Yang H."/>
            <person name="Zhou C."/>
            <person name="Li G."/>
            <person name="Wang J."/>
            <person name="Gao P."/>
            <person name="Wang M."/>
            <person name="Wang R."/>
            <person name="Zhao Y."/>
        </authorList>
    </citation>
    <scope>NUCLEOTIDE SEQUENCE</scope>
    <source>
        <tissue evidence="6">Mixed with DoveR01_LX</tissue>
    </source>
</reference>
<organism evidence="6">
    <name type="scientific">Davidia involucrata</name>
    <name type="common">Dove tree</name>
    <dbReference type="NCBI Taxonomy" id="16924"/>
    <lineage>
        <taxon>Eukaryota</taxon>
        <taxon>Viridiplantae</taxon>
        <taxon>Streptophyta</taxon>
        <taxon>Embryophyta</taxon>
        <taxon>Tracheophyta</taxon>
        <taxon>Spermatophyta</taxon>
        <taxon>Magnoliopsida</taxon>
        <taxon>eudicotyledons</taxon>
        <taxon>Gunneridae</taxon>
        <taxon>Pentapetalae</taxon>
        <taxon>asterids</taxon>
        <taxon>Cornales</taxon>
        <taxon>Nyssaceae</taxon>
        <taxon>Davidia</taxon>
    </lineage>
</organism>
<feature type="transmembrane region" description="Helical" evidence="5">
    <location>
        <begin position="56"/>
        <end position="77"/>
    </location>
</feature>
<accession>A0A5B6YU76</accession>
<feature type="transmembrane region" description="Helical" evidence="5">
    <location>
        <begin position="89"/>
        <end position="110"/>
    </location>
</feature>
<dbReference type="EMBL" id="GHES01004728">
    <property type="protein sequence ID" value="MPA35287.1"/>
    <property type="molecule type" value="Transcribed_RNA"/>
</dbReference>
<evidence type="ECO:0000256" key="5">
    <source>
        <dbReference type="SAM" id="Phobius"/>
    </source>
</evidence>
<keyword evidence="2 5" id="KW-0812">Transmembrane</keyword>
<keyword evidence="3 5" id="KW-1133">Transmembrane helix</keyword>
<feature type="transmembrane region" description="Helical" evidence="5">
    <location>
        <begin position="142"/>
        <end position="161"/>
    </location>
</feature>
<evidence type="ECO:0000256" key="2">
    <source>
        <dbReference type="ARBA" id="ARBA00022692"/>
    </source>
</evidence>
<name>A0A5B6YU76_DAVIN</name>
<evidence type="ECO:0000256" key="4">
    <source>
        <dbReference type="ARBA" id="ARBA00023136"/>
    </source>
</evidence>
<dbReference type="Pfam" id="PF00335">
    <property type="entry name" value="Tetraspanin"/>
    <property type="match status" value="1"/>
</dbReference>